<dbReference type="Proteomes" id="UP001595907">
    <property type="component" value="Unassembled WGS sequence"/>
</dbReference>
<evidence type="ECO:0000313" key="1">
    <source>
        <dbReference type="EMBL" id="MFC4263051.1"/>
    </source>
</evidence>
<sequence length="240" mass="27461">MSQLTQGTISFINHEKKYAMIDYEEGNKKKTVRASIDEAIQKQLKAKGVIKKVHHFMMGDVVSFIVKLSDRGDRMVATQLEFLYNNALDVLVNKATIQNKFIGYLKMVDDQYFVKEIDSYLFFPVPFSNWQIKPAENELNEQVFFSLENLHKKEKITASLFNNKYIPAFETTVKLFKSKTIVEAPVVKITPHSIYVTIVDDIQAKLPFEDNIAIGTIIPVQITHLGKNKIAVEKAIVTEE</sequence>
<reference evidence="2" key="1">
    <citation type="journal article" date="2019" name="Int. J. Syst. Evol. Microbiol.">
        <title>The Global Catalogue of Microorganisms (GCM) 10K type strain sequencing project: providing services to taxonomists for standard genome sequencing and annotation.</title>
        <authorList>
            <consortium name="The Broad Institute Genomics Platform"/>
            <consortium name="The Broad Institute Genome Sequencing Center for Infectious Disease"/>
            <person name="Wu L."/>
            <person name="Ma J."/>
        </authorList>
    </citation>
    <scope>NUCLEOTIDE SEQUENCE [LARGE SCALE GENOMIC DNA]</scope>
    <source>
        <strain evidence="2">CECT 8289</strain>
    </source>
</reference>
<protein>
    <recommendedName>
        <fullName evidence="3">S1 motif domain-containing protein</fullName>
    </recommendedName>
</protein>
<proteinExistence type="predicted"/>
<accession>A0ABV8QT55</accession>
<keyword evidence="2" id="KW-1185">Reference proteome</keyword>
<dbReference type="RefSeq" id="WP_379709113.1">
    <property type="nucleotide sequence ID" value="NZ_JBHSCZ010000002.1"/>
</dbReference>
<name>A0ABV8QT55_9BACT</name>
<evidence type="ECO:0008006" key="3">
    <source>
        <dbReference type="Google" id="ProtNLM"/>
    </source>
</evidence>
<comment type="caution">
    <text evidence="1">The sequence shown here is derived from an EMBL/GenBank/DDBJ whole genome shotgun (WGS) entry which is preliminary data.</text>
</comment>
<organism evidence="1 2">
    <name type="scientific">Ferruginibacter yonginensis</name>
    <dbReference type="NCBI Taxonomy" id="1310416"/>
    <lineage>
        <taxon>Bacteria</taxon>
        <taxon>Pseudomonadati</taxon>
        <taxon>Bacteroidota</taxon>
        <taxon>Chitinophagia</taxon>
        <taxon>Chitinophagales</taxon>
        <taxon>Chitinophagaceae</taxon>
        <taxon>Ferruginibacter</taxon>
    </lineage>
</organism>
<dbReference type="EMBL" id="JBHSCZ010000002">
    <property type="protein sequence ID" value="MFC4263051.1"/>
    <property type="molecule type" value="Genomic_DNA"/>
</dbReference>
<evidence type="ECO:0000313" key="2">
    <source>
        <dbReference type="Proteomes" id="UP001595907"/>
    </source>
</evidence>
<gene>
    <name evidence="1" type="ORF">ACFOWM_09190</name>
</gene>